<dbReference type="SMART" id="SM00020">
    <property type="entry name" value="Tryp_SPc"/>
    <property type="match status" value="1"/>
</dbReference>
<dbReference type="InterPro" id="IPR043504">
    <property type="entry name" value="Peptidase_S1_PA_chymotrypsin"/>
</dbReference>
<proteinExistence type="predicted"/>
<evidence type="ECO:0000313" key="2">
    <source>
        <dbReference type="EMBL" id="KAJ1531432.1"/>
    </source>
</evidence>
<dbReference type="CDD" id="cd00190">
    <property type="entry name" value="Tryp_SPc"/>
    <property type="match status" value="1"/>
</dbReference>
<dbReference type="InterPro" id="IPR051333">
    <property type="entry name" value="CLIP_Serine_Protease"/>
</dbReference>
<organism evidence="2 3">
    <name type="scientific">Megalurothrips usitatus</name>
    <name type="common">bean blossom thrips</name>
    <dbReference type="NCBI Taxonomy" id="439358"/>
    <lineage>
        <taxon>Eukaryota</taxon>
        <taxon>Metazoa</taxon>
        <taxon>Ecdysozoa</taxon>
        <taxon>Arthropoda</taxon>
        <taxon>Hexapoda</taxon>
        <taxon>Insecta</taxon>
        <taxon>Pterygota</taxon>
        <taxon>Neoptera</taxon>
        <taxon>Paraneoptera</taxon>
        <taxon>Thysanoptera</taxon>
        <taxon>Terebrantia</taxon>
        <taxon>Thripoidea</taxon>
        <taxon>Thripidae</taxon>
        <taxon>Megalurothrips</taxon>
    </lineage>
</organism>
<evidence type="ECO:0000313" key="3">
    <source>
        <dbReference type="Proteomes" id="UP001075354"/>
    </source>
</evidence>
<keyword evidence="3" id="KW-1185">Reference proteome</keyword>
<accession>A0AAV7XYH7</accession>
<dbReference type="Pfam" id="PF00089">
    <property type="entry name" value="Trypsin"/>
    <property type="match status" value="1"/>
</dbReference>
<dbReference type="PANTHER" id="PTHR24260">
    <property type="match status" value="1"/>
</dbReference>
<dbReference type="EMBL" id="JAPTSV010000001">
    <property type="protein sequence ID" value="KAJ1531432.1"/>
    <property type="molecule type" value="Genomic_DNA"/>
</dbReference>
<dbReference type="PROSITE" id="PS50240">
    <property type="entry name" value="TRYPSIN_DOM"/>
    <property type="match status" value="1"/>
</dbReference>
<dbReference type="PRINTS" id="PR00722">
    <property type="entry name" value="CHYMOTRYPSIN"/>
</dbReference>
<dbReference type="InterPro" id="IPR001314">
    <property type="entry name" value="Peptidase_S1A"/>
</dbReference>
<sequence length="296" mass="32150">MPTTRSLAVSTKPHLLPTERRFASTAPQCGWAPKSPAALTVHGDKVPLGAFPWHGGLYRKSGRGAYDYVCGANLITPSVLVTAAHCLYVRDKLQPAGKFAVALGKLYSAWDREDGSGVIKSDVQRVIPHPLYRGVARKYSADIALLQLSRPAELGDTIFPICLGNSHDKAGKVQVVGWGDDQAALEELQSVSLSVRDFGDCVGSFSGSAHELPFITEDKLCSSRDKGLERPPGLAKGDSGSGAVQPFHGQWHLMGLVSVSLDNGKFYGFTDVRRYWGWIHQTYRDITPEFNGTLLI</sequence>
<dbReference type="GO" id="GO:0004252">
    <property type="term" value="F:serine-type endopeptidase activity"/>
    <property type="evidence" value="ECO:0007669"/>
    <property type="project" value="InterPro"/>
</dbReference>
<dbReference type="PANTHER" id="PTHR24260:SF143">
    <property type="entry name" value="SERINE PROTEASE GD-LIKE PROTEIN"/>
    <property type="match status" value="1"/>
</dbReference>
<protein>
    <recommendedName>
        <fullName evidence="1">Peptidase S1 domain-containing protein</fullName>
    </recommendedName>
</protein>
<dbReference type="InterPro" id="IPR009003">
    <property type="entry name" value="Peptidase_S1_PA"/>
</dbReference>
<evidence type="ECO:0000259" key="1">
    <source>
        <dbReference type="PROSITE" id="PS50240"/>
    </source>
</evidence>
<gene>
    <name evidence="2" type="ORF">ONE63_000112</name>
</gene>
<name>A0AAV7XYH7_9NEOP</name>
<feature type="domain" description="Peptidase S1" evidence="1">
    <location>
        <begin position="40"/>
        <end position="284"/>
    </location>
</feature>
<dbReference type="Proteomes" id="UP001075354">
    <property type="component" value="Chromosome 1"/>
</dbReference>
<dbReference type="InterPro" id="IPR018114">
    <property type="entry name" value="TRYPSIN_HIS"/>
</dbReference>
<dbReference type="PROSITE" id="PS00134">
    <property type="entry name" value="TRYPSIN_HIS"/>
    <property type="match status" value="1"/>
</dbReference>
<dbReference type="AlphaFoldDB" id="A0AAV7XYH7"/>
<dbReference type="GO" id="GO:0006508">
    <property type="term" value="P:proteolysis"/>
    <property type="evidence" value="ECO:0007669"/>
    <property type="project" value="InterPro"/>
</dbReference>
<reference evidence="2" key="1">
    <citation type="submission" date="2022-12" db="EMBL/GenBank/DDBJ databases">
        <title>Chromosome-level genome assembly of the bean flower thrips Megalurothrips usitatus.</title>
        <authorList>
            <person name="Ma L."/>
            <person name="Liu Q."/>
            <person name="Li H."/>
            <person name="Cai W."/>
        </authorList>
    </citation>
    <scope>NUCLEOTIDE SEQUENCE</scope>
    <source>
        <strain evidence="2">Cailab_2022a</strain>
    </source>
</reference>
<dbReference type="SUPFAM" id="SSF50494">
    <property type="entry name" value="Trypsin-like serine proteases"/>
    <property type="match status" value="1"/>
</dbReference>
<dbReference type="Gene3D" id="2.40.10.10">
    <property type="entry name" value="Trypsin-like serine proteases"/>
    <property type="match status" value="1"/>
</dbReference>
<dbReference type="InterPro" id="IPR001254">
    <property type="entry name" value="Trypsin_dom"/>
</dbReference>
<comment type="caution">
    <text evidence="2">The sequence shown here is derived from an EMBL/GenBank/DDBJ whole genome shotgun (WGS) entry which is preliminary data.</text>
</comment>